<dbReference type="PROSITE" id="PS51160">
    <property type="entry name" value="ACYLPHOSPHATASE_3"/>
    <property type="match status" value="1"/>
</dbReference>
<protein>
    <recommendedName>
        <fullName evidence="3 5">acylphosphatase</fullName>
        <ecNumber evidence="2 5">3.6.1.7</ecNumber>
    </recommendedName>
</protein>
<evidence type="ECO:0000256" key="4">
    <source>
        <dbReference type="ARBA" id="ARBA00047645"/>
    </source>
</evidence>
<proteinExistence type="inferred from homology"/>
<dbReference type="SUPFAM" id="SSF54975">
    <property type="entry name" value="Acylphosphatase/BLUF domain-like"/>
    <property type="match status" value="1"/>
</dbReference>
<dbReference type="Gene3D" id="3.30.70.100">
    <property type="match status" value="1"/>
</dbReference>
<reference evidence="8" key="1">
    <citation type="submission" date="2016-04" db="EMBL/GenBank/DDBJ databases">
        <authorList>
            <person name="Evans L.H."/>
            <person name="Alamgir A."/>
            <person name="Owens N."/>
            <person name="Weber N.D."/>
            <person name="Virtaneva K."/>
            <person name="Barbian K."/>
            <person name="Babar A."/>
            <person name="Rosenke K."/>
        </authorList>
    </citation>
    <scope>NUCLEOTIDE SEQUENCE</scope>
    <source>
        <strain evidence="8">86</strain>
    </source>
</reference>
<dbReference type="EC" id="3.6.1.7" evidence="2 5"/>
<dbReference type="PANTHER" id="PTHR47268:SF4">
    <property type="entry name" value="ACYLPHOSPHATASE"/>
    <property type="match status" value="1"/>
</dbReference>
<dbReference type="InterPro" id="IPR020456">
    <property type="entry name" value="Acylphosphatase"/>
</dbReference>
<evidence type="ECO:0000256" key="6">
    <source>
        <dbReference type="RuleBase" id="RU004168"/>
    </source>
</evidence>
<feature type="active site" evidence="5">
    <location>
        <position position="36"/>
    </location>
</feature>
<comment type="similarity">
    <text evidence="1 6">Belongs to the acylphosphatase family.</text>
</comment>
<evidence type="ECO:0000259" key="7">
    <source>
        <dbReference type="PROSITE" id="PS51160"/>
    </source>
</evidence>
<dbReference type="InterPro" id="IPR001792">
    <property type="entry name" value="Acylphosphatase-like_dom"/>
</dbReference>
<accession>A0A212JHH4</accession>
<keyword evidence="5 8" id="KW-0378">Hydrolase</keyword>
<dbReference type="AlphaFoldDB" id="A0A212JHH4"/>
<dbReference type="Pfam" id="PF00708">
    <property type="entry name" value="Acylphosphatase"/>
    <property type="match status" value="1"/>
</dbReference>
<evidence type="ECO:0000256" key="2">
    <source>
        <dbReference type="ARBA" id="ARBA00012150"/>
    </source>
</evidence>
<feature type="domain" description="Acylphosphatase-like" evidence="7">
    <location>
        <begin position="3"/>
        <end position="90"/>
    </location>
</feature>
<evidence type="ECO:0000256" key="5">
    <source>
        <dbReference type="PROSITE-ProRule" id="PRU00520"/>
    </source>
</evidence>
<evidence type="ECO:0000313" key="8">
    <source>
        <dbReference type="EMBL" id="SBV98878.1"/>
    </source>
</evidence>
<comment type="catalytic activity">
    <reaction evidence="4 5">
        <text>an acyl phosphate + H2O = a carboxylate + phosphate + H(+)</text>
        <dbReference type="Rhea" id="RHEA:14965"/>
        <dbReference type="ChEBI" id="CHEBI:15377"/>
        <dbReference type="ChEBI" id="CHEBI:15378"/>
        <dbReference type="ChEBI" id="CHEBI:29067"/>
        <dbReference type="ChEBI" id="CHEBI:43474"/>
        <dbReference type="ChEBI" id="CHEBI:59918"/>
        <dbReference type="EC" id="3.6.1.7"/>
    </reaction>
</comment>
<sequence>MVRRQIRVTGLVQGVGFRWFAQQHAARLGLTGWAENQEDGSVIMEIQGEERGVEQFTDAVSQGPRYAQVGGVEILSREPAPDERTFRVRDRWF</sequence>
<dbReference type="PANTHER" id="PTHR47268">
    <property type="entry name" value="ACYLPHOSPHATASE"/>
    <property type="match status" value="1"/>
</dbReference>
<evidence type="ECO:0000256" key="3">
    <source>
        <dbReference type="ARBA" id="ARBA00015991"/>
    </source>
</evidence>
<evidence type="ECO:0000256" key="1">
    <source>
        <dbReference type="ARBA" id="ARBA00005614"/>
    </source>
</evidence>
<gene>
    <name evidence="8" type="primary">acyP</name>
    <name evidence="8" type="ORF">KL86CLO1_11098</name>
</gene>
<dbReference type="PRINTS" id="PR00112">
    <property type="entry name" value="ACYLPHPHTASE"/>
</dbReference>
<feature type="active site" evidence="5">
    <location>
        <position position="18"/>
    </location>
</feature>
<name>A0A212JHH4_9FIRM</name>
<dbReference type="GO" id="GO:0003998">
    <property type="term" value="F:acylphosphatase activity"/>
    <property type="evidence" value="ECO:0007669"/>
    <property type="project" value="UniProtKB-EC"/>
</dbReference>
<dbReference type="InterPro" id="IPR036046">
    <property type="entry name" value="Acylphosphatase-like_dom_sf"/>
</dbReference>
<organism evidence="8">
    <name type="scientific">uncultured Eubacteriales bacterium</name>
    <dbReference type="NCBI Taxonomy" id="172733"/>
    <lineage>
        <taxon>Bacteria</taxon>
        <taxon>Bacillati</taxon>
        <taxon>Bacillota</taxon>
        <taxon>Clostridia</taxon>
        <taxon>Eubacteriales</taxon>
        <taxon>environmental samples</taxon>
    </lineage>
</organism>
<dbReference type="InterPro" id="IPR017968">
    <property type="entry name" value="Acylphosphatase_CS"/>
</dbReference>
<dbReference type="PROSITE" id="PS00150">
    <property type="entry name" value="ACYLPHOSPHATASE_1"/>
    <property type="match status" value="1"/>
</dbReference>
<dbReference type="EMBL" id="FLUN01000001">
    <property type="protein sequence ID" value="SBV98878.1"/>
    <property type="molecule type" value="Genomic_DNA"/>
</dbReference>